<dbReference type="Proteomes" id="UP001055439">
    <property type="component" value="Chromosome 8"/>
</dbReference>
<dbReference type="PANTHER" id="PTHR31413:SF12">
    <property type="entry name" value="AFP HOMOLOG 2"/>
    <property type="match status" value="1"/>
</dbReference>
<evidence type="ECO:0000313" key="6">
    <source>
        <dbReference type="Proteomes" id="UP001055439"/>
    </source>
</evidence>
<keyword evidence="3 4" id="KW-0539">Nucleus</keyword>
<organism evidence="5 6">
    <name type="scientific">Musa troglodytarum</name>
    <name type="common">fe'i banana</name>
    <dbReference type="NCBI Taxonomy" id="320322"/>
    <lineage>
        <taxon>Eukaryota</taxon>
        <taxon>Viridiplantae</taxon>
        <taxon>Streptophyta</taxon>
        <taxon>Embryophyta</taxon>
        <taxon>Tracheophyta</taxon>
        <taxon>Spermatophyta</taxon>
        <taxon>Magnoliopsida</taxon>
        <taxon>Liliopsida</taxon>
        <taxon>Zingiberales</taxon>
        <taxon>Musaceae</taxon>
        <taxon>Musa</taxon>
    </lineage>
</organism>
<keyword evidence="6" id="KW-1185">Reference proteome</keyword>
<comment type="subcellular location">
    <subcellularLocation>
        <location evidence="1 4">Nucleus</location>
    </subcellularLocation>
</comment>
<dbReference type="GO" id="GO:0045892">
    <property type="term" value="P:negative regulation of DNA-templated transcription"/>
    <property type="evidence" value="ECO:0007669"/>
    <property type="project" value="TreeGrafter"/>
</dbReference>
<reference evidence="5" key="1">
    <citation type="submission" date="2022-05" db="EMBL/GenBank/DDBJ databases">
        <title>The Musa troglodytarum L. genome provides insights into the mechanism of non-climacteric behaviour and enrichment of carotenoids.</title>
        <authorList>
            <person name="Wang J."/>
        </authorList>
    </citation>
    <scope>NUCLEOTIDE SEQUENCE</scope>
    <source>
        <tissue evidence="5">Leaf</tissue>
    </source>
</reference>
<evidence type="ECO:0000256" key="2">
    <source>
        <dbReference type="ARBA" id="ARBA00006081"/>
    </source>
</evidence>
<gene>
    <name evidence="5" type="ORF">MUK42_17001</name>
</gene>
<dbReference type="AlphaFoldDB" id="A0A9E7L0T3"/>
<dbReference type="EMBL" id="CP097510">
    <property type="protein sequence ID" value="URE33874.1"/>
    <property type="molecule type" value="Genomic_DNA"/>
</dbReference>
<proteinExistence type="inferred from homology"/>
<evidence type="ECO:0000256" key="4">
    <source>
        <dbReference type="RuleBase" id="RU369029"/>
    </source>
</evidence>
<sequence>MTKQWGTSANKADPGALFMFRSITSSGIMLETKTKVGNKQFFHHENCRTDNDKCSGPTTDGYDIAQSSQSQFTRQKELHIASNRPNEFEEEKLGLKKPRLQSEKINFQKKHEKVVDHTEVLVAAYDGSTGENEDVAESEAEVSSSWLVSQHVDTAKRSDLLKGTAKHALSNPAGICVQGQIQQTYSGNTSNVELPKVTYGTPLSLQPLTVSMVPYPIPAKPTVVGAPITTSSPSPYVAQPTIPTKDERPVVQGTNTDDQQIVFGYSSVHLPSLETNSSWAFGSQPQIVSSLAVGTSNSLLHEDETKRSNVSTQMHPSTNLGYENKLAGLAKGNDKHVVETGASSSSKAEEGKGISYILRQKQTTNPLVVEGFRHDGSAIKPGVSSNLQFGGCGSFPDLPWVSATGPGPKGKTISGVTYNGLSQVTEAVAHPLEQILPRPAQLKFISNGLQMEKKLKTKSTNKARLDCGTISHDSCLPTEPGTLLGLRILLYIVAKCLHGCRGSFTSDDGNGHDEIEMQARNALALQQYYRQQWRRPAAAAATSSSLPHEEWQSKLVIAAGCDHVSFIAQPCPLRTNDVVA</sequence>
<accession>A0A9E7L0T3</accession>
<protein>
    <recommendedName>
        <fullName evidence="4">Ninja-family protein</fullName>
    </recommendedName>
    <alternativeName>
        <fullName evidence="4">ABI-binding protein</fullName>
    </alternativeName>
</protein>
<comment type="function">
    <text evidence="4">Acts as a negative regulator of abscisic acid (ABA) response.</text>
</comment>
<dbReference type="GO" id="GO:0009867">
    <property type="term" value="P:jasmonic acid mediated signaling pathway"/>
    <property type="evidence" value="ECO:0007669"/>
    <property type="project" value="TreeGrafter"/>
</dbReference>
<dbReference type="OrthoDB" id="1936656at2759"/>
<dbReference type="PANTHER" id="PTHR31413">
    <property type="entry name" value="AFP HOMOLOG 2"/>
    <property type="match status" value="1"/>
</dbReference>
<dbReference type="GO" id="GO:0005634">
    <property type="term" value="C:nucleus"/>
    <property type="evidence" value="ECO:0007669"/>
    <property type="project" value="UniProtKB-SubCell"/>
</dbReference>
<evidence type="ECO:0000313" key="5">
    <source>
        <dbReference type="EMBL" id="URE33874.1"/>
    </source>
</evidence>
<name>A0A9E7L0T3_9LILI</name>
<evidence type="ECO:0000256" key="1">
    <source>
        <dbReference type="ARBA" id="ARBA00004123"/>
    </source>
</evidence>
<evidence type="ECO:0000256" key="3">
    <source>
        <dbReference type="ARBA" id="ARBA00023242"/>
    </source>
</evidence>
<comment type="similarity">
    <text evidence="2 4">Belongs to the Ninja family.</text>
</comment>
<dbReference type="InterPro" id="IPR031307">
    <property type="entry name" value="Ninja_fam"/>
</dbReference>